<feature type="region of interest" description="Disordered" evidence="1">
    <location>
        <begin position="93"/>
        <end position="112"/>
    </location>
</feature>
<keyword evidence="3" id="KW-1185">Reference proteome</keyword>
<feature type="region of interest" description="Disordered" evidence="1">
    <location>
        <begin position="278"/>
        <end position="298"/>
    </location>
</feature>
<feature type="region of interest" description="Disordered" evidence="1">
    <location>
        <begin position="474"/>
        <end position="500"/>
    </location>
</feature>
<dbReference type="AlphaFoldDB" id="A0AAD1U3F1"/>
<feature type="region of interest" description="Disordered" evidence="1">
    <location>
        <begin position="1"/>
        <end position="27"/>
    </location>
</feature>
<evidence type="ECO:0000313" key="2">
    <source>
        <dbReference type="EMBL" id="CAI2360710.1"/>
    </source>
</evidence>
<evidence type="ECO:0000313" key="3">
    <source>
        <dbReference type="Proteomes" id="UP001295684"/>
    </source>
</evidence>
<gene>
    <name evidence="2" type="ORF">ECRASSUSDP1_LOCUS2015</name>
</gene>
<protein>
    <submittedName>
        <fullName evidence="2">Uncharacterized protein</fullName>
    </submittedName>
</protein>
<reference evidence="2" key="1">
    <citation type="submission" date="2023-07" db="EMBL/GenBank/DDBJ databases">
        <authorList>
            <consortium name="AG Swart"/>
            <person name="Singh M."/>
            <person name="Singh A."/>
            <person name="Seah K."/>
            <person name="Emmerich C."/>
        </authorList>
    </citation>
    <scope>NUCLEOTIDE SEQUENCE</scope>
    <source>
        <strain evidence="2">DP1</strain>
    </source>
</reference>
<proteinExistence type="predicted"/>
<evidence type="ECO:0000256" key="1">
    <source>
        <dbReference type="SAM" id="MobiDB-lite"/>
    </source>
</evidence>
<organism evidence="2 3">
    <name type="scientific">Euplotes crassus</name>
    <dbReference type="NCBI Taxonomy" id="5936"/>
    <lineage>
        <taxon>Eukaryota</taxon>
        <taxon>Sar</taxon>
        <taxon>Alveolata</taxon>
        <taxon>Ciliophora</taxon>
        <taxon>Intramacronucleata</taxon>
        <taxon>Spirotrichea</taxon>
        <taxon>Hypotrichia</taxon>
        <taxon>Euplotida</taxon>
        <taxon>Euplotidae</taxon>
        <taxon>Moneuplotes</taxon>
    </lineage>
</organism>
<dbReference type="Proteomes" id="UP001295684">
    <property type="component" value="Unassembled WGS sequence"/>
</dbReference>
<feature type="compositionally biased region" description="Basic and acidic residues" evidence="1">
    <location>
        <begin position="1"/>
        <end position="18"/>
    </location>
</feature>
<dbReference type="EMBL" id="CAMPGE010001906">
    <property type="protein sequence ID" value="CAI2360710.1"/>
    <property type="molecule type" value="Genomic_DNA"/>
</dbReference>
<sequence>MIDVDNSQKNDLNREKAKNPFLRKSASRKPYEVLENNQFLFFSYERQKKFKKERLAGLQNESIKDFSQLITNETSDIKRRDIADYQFYSHTPRGGSAVRAGSKNKPKKCPNVRQSKKFFPSDFFQASPKKSSRGNSAVTRSEVRKNYQYLNKSNQDIDFYKNLEQRDHPFKRSIPESGIRCRSLSKNKVRPQSYKMKRTNLNNNDGLDSSFISNISAINPCEVNDTFISKKIPSLKPIGLYAKKVRKAHSKVCCKTKRTTSRIKLKLKHRQKVAKLTSFGPFKNRRKSSKGQQPVSRCGRLNQRIQTMKQSRGMKENKSDFCKMNKPFDIENINPNNVKNEFFQQKFKIRSSNEDIGKSLQIMSLCKDQGGVRNSFVGNGRSSLNGPPKIECPIDKNNQSGIQPPPNICRKNLSNRKIPEFTLGNMNFPSSKPKPIKIKQDYSNFNTITPKSTSGGPKRTGKVTRLFYTIENSFEDEPSSEHQQTPQVEMSLEDTPNFKK</sequence>
<accession>A0AAD1U3F1</accession>
<name>A0AAD1U3F1_EUPCR</name>
<feature type="compositionally biased region" description="Basic residues" evidence="1">
    <location>
        <begin position="102"/>
        <end position="112"/>
    </location>
</feature>
<comment type="caution">
    <text evidence="2">The sequence shown here is derived from an EMBL/GenBank/DDBJ whole genome shotgun (WGS) entry which is preliminary data.</text>
</comment>